<name>A0A7S1ZTJ5_9STRA</name>
<dbReference type="AlphaFoldDB" id="A0A7S1ZTJ5"/>
<dbReference type="PANTHER" id="PTHR13100">
    <property type="entry name" value="CELL GROWTH-REGULATING NUCLEOLAR PROTEIN LYAR"/>
    <property type="match status" value="1"/>
</dbReference>
<dbReference type="SUPFAM" id="SSF57667">
    <property type="entry name" value="beta-beta-alpha zinc fingers"/>
    <property type="match status" value="2"/>
</dbReference>
<dbReference type="GO" id="GO:0000122">
    <property type="term" value="P:negative regulation of transcription by RNA polymerase II"/>
    <property type="evidence" value="ECO:0007669"/>
    <property type="project" value="TreeGrafter"/>
</dbReference>
<keyword evidence="4 7" id="KW-0863">Zinc-finger</keyword>
<sequence length="280" mass="31656">MVFFSCDGCGEMLKKNQVDNHVYKCPQGCYAVSCVDCSVSFPGDDYRKHTSCISEAERYEKTIYRGPRKNDPNAAKNKKLSPQEAWVALIADSAAAAPQSLKGYMDQIASLDNVPRKEKQFRNFTANSLRLRGPSGTKIVDEIWKFLSKLREEKRAEREAAQKLQKQQEEEEKAAAAEQKKESDESQNNDSDSTQSSTTKIKTSTQLSAKEIKKVVKKVLKKTPGHQMKFKKLRKEVQSKMALVKNDAMKKDLQKLMKQEITADSNKKLRLDGKVVILVS</sequence>
<feature type="compositionally biased region" description="Low complexity" evidence="8">
    <location>
        <begin position="186"/>
        <end position="205"/>
    </location>
</feature>
<dbReference type="InterPro" id="IPR014898">
    <property type="entry name" value="Znf_C2H2_LYAR"/>
</dbReference>
<keyword evidence="5" id="KW-0862">Zinc</keyword>
<feature type="region of interest" description="Disordered" evidence="8">
    <location>
        <begin position="158"/>
        <end position="205"/>
    </location>
</feature>
<organism evidence="11">
    <name type="scientific">Ditylum brightwellii</name>
    <dbReference type="NCBI Taxonomy" id="49249"/>
    <lineage>
        <taxon>Eukaryota</taxon>
        <taxon>Sar</taxon>
        <taxon>Stramenopiles</taxon>
        <taxon>Ochrophyta</taxon>
        <taxon>Bacillariophyta</taxon>
        <taxon>Mediophyceae</taxon>
        <taxon>Lithodesmiophycidae</taxon>
        <taxon>Lithodesmiales</taxon>
        <taxon>Lithodesmiaceae</taxon>
        <taxon>Ditylum</taxon>
    </lineage>
</organism>
<evidence type="ECO:0008006" key="12">
    <source>
        <dbReference type="Google" id="ProtNLM"/>
    </source>
</evidence>
<evidence type="ECO:0000256" key="2">
    <source>
        <dbReference type="ARBA" id="ARBA00022723"/>
    </source>
</evidence>
<dbReference type="GO" id="GO:0005730">
    <property type="term" value="C:nucleolus"/>
    <property type="evidence" value="ECO:0007669"/>
    <property type="project" value="TreeGrafter"/>
</dbReference>
<dbReference type="Pfam" id="PF25879">
    <property type="entry name" value="WHD_LYAR"/>
    <property type="match status" value="1"/>
</dbReference>
<gene>
    <name evidence="11" type="ORF">DBRI1063_LOCUS20134</name>
</gene>
<dbReference type="InterPro" id="IPR058719">
    <property type="entry name" value="WHD_LYAR"/>
</dbReference>
<evidence type="ECO:0000256" key="5">
    <source>
        <dbReference type="ARBA" id="ARBA00022833"/>
    </source>
</evidence>
<keyword evidence="6" id="KW-0539">Nucleus</keyword>
<comment type="subcellular location">
    <subcellularLocation>
        <location evidence="1">Nucleus</location>
    </subcellularLocation>
</comment>
<evidence type="ECO:0000313" key="11">
    <source>
        <dbReference type="EMBL" id="CAD9347914.1"/>
    </source>
</evidence>
<dbReference type="GO" id="GO:0008270">
    <property type="term" value="F:zinc ion binding"/>
    <property type="evidence" value="ECO:0007669"/>
    <property type="project" value="UniProtKB-KW"/>
</dbReference>
<keyword evidence="3" id="KW-0677">Repeat</keyword>
<keyword evidence="2" id="KW-0479">Metal-binding</keyword>
<dbReference type="FunFam" id="3.30.1490.490:FF:000001">
    <property type="entry name" value="cell growth-regulating nucleolar protein-like"/>
    <property type="match status" value="1"/>
</dbReference>
<evidence type="ECO:0000256" key="1">
    <source>
        <dbReference type="ARBA" id="ARBA00004123"/>
    </source>
</evidence>
<dbReference type="PANTHER" id="PTHR13100:SF10">
    <property type="entry name" value="CELL GROWTH-REGULATING NUCLEOLAR PROTEIN"/>
    <property type="match status" value="1"/>
</dbReference>
<evidence type="ECO:0000256" key="3">
    <source>
        <dbReference type="ARBA" id="ARBA00022737"/>
    </source>
</evidence>
<evidence type="ECO:0000259" key="10">
    <source>
        <dbReference type="Pfam" id="PF25879"/>
    </source>
</evidence>
<evidence type="ECO:0000256" key="4">
    <source>
        <dbReference type="ARBA" id="ARBA00022771"/>
    </source>
</evidence>
<dbReference type="PROSITE" id="PS51804">
    <property type="entry name" value="ZF_C2HC_LYAR"/>
    <property type="match status" value="2"/>
</dbReference>
<evidence type="ECO:0000256" key="6">
    <source>
        <dbReference type="ARBA" id="ARBA00023242"/>
    </source>
</evidence>
<dbReference type="GO" id="GO:0003677">
    <property type="term" value="F:DNA binding"/>
    <property type="evidence" value="ECO:0007669"/>
    <property type="project" value="InterPro"/>
</dbReference>
<dbReference type="InterPro" id="IPR036236">
    <property type="entry name" value="Znf_C2H2_sf"/>
</dbReference>
<feature type="compositionally biased region" description="Basic and acidic residues" evidence="8">
    <location>
        <begin position="173"/>
        <end position="184"/>
    </location>
</feature>
<proteinExistence type="predicted"/>
<protein>
    <recommendedName>
        <fullName evidence="12">Zinc finger C2H2 LYAR-type domain-containing protein</fullName>
    </recommendedName>
</protein>
<feature type="domain" description="Zinc finger C2H2 LYAR-type" evidence="9">
    <location>
        <begin position="32"/>
        <end position="59"/>
    </location>
</feature>
<accession>A0A7S1ZTJ5</accession>
<dbReference type="GO" id="GO:0006364">
    <property type="term" value="P:rRNA processing"/>
    <property type="evidence" value="ECO:0007669"/>
    <property type="project" value="TreeGrafter"/>
</dbReference>
<evidence type="ECO:0000259" key="9">
    <source>
        <dbReference type="Pfam" id="PF08790"/>
    </source>
</evidence>
<reference evidence="11" key="1">
    <citation type="submission" date="2021-01" db="EMBL/GenBank/DDBJ databases">
        <authorList>
            <person name="Corre E."/>
            <person name="Pelletier E."/>
            <person name="Niang G."/>
            <person name="Scheremetjew M."/>
            <person name="Finn R."/>
            <person name="Kale V."/>
            <person name="Holt S."/>
            <person name="Cochrane G."/>
            <person name="Meng A."/>
            <person name="Brown T."/>
            <person name="Cohen L."/>
        </authorList>
    </citation>
    <scope>NUCLEOTIDE SEQUENCE</scope>
    <source>
        <strain evidence="11">Pop2</strain>
    </source>
</reference>
<dbReference type="EMBL" id="HBGN01031269">
    <property type="protein sequence ID" value="CAD9347914.1"/>
    <property type="molecule type" value="Transcribed_RNA"/>
</dbReference>
<dbReference type="Gene3D" id="3.30.1490.490">
    <property type="match status" value="1"/>
</dbReference>
<feature type="domain" description="Cell growth-regulating nucleolar protein-like winged helix" evidence="10">
    <location>
        <begin position="212"/>
        <end position="279"/>
    </location>
</feature>
<evidence type="ECO:0000256" key="7">
    <source>
        <dbReference type="PROSITE-ProRule" id="PRU01145"/>
    </source>
</evidence>
<dbReference type="InterPro" id="IPR039999">
    <property type="entry name" value="LYAR"/>
</dbReference>
<dbReference type="Pfam" id="PF08790">
    <property type="entry name" value="zf-LYAR"/>
    <property type="match status" value="1"/>
</dbReference>
<evidence type="ECO:0000256" key="8">
    <source>
        <dbReference type="SAM" id="MobiDB-lite"/>
    </source>
</evidence>